<name>A0ABU4VI68_9ACTN</name>
<dbReference type="RefSeq" id="WP_319953639.1">
    <property type="nucleotide sequence ID" value="NZ_JAXAVX010000003.1"/>
</dbReference>
<evidence type="ECO:0000313" key="3">
    <source>
        <dbReference type="Proteomes" id="UP001277761"/>
    </source>
</evidence>
<dbReference type="Gene3D" id="3.40.50.360">
    <property type="match status" value="1"/>
</dbReference>
<dbReference type="Proteomes" id="UP001277761">
    <property type="component" value="Unassembled WGS sequence"/>
</dbReference>
<feature type="domain" description="NADPH-dependent FMN reductase-like" evidence="1">
    <location>
        <begin position="17"/>
        <end position="161"/>
    </location>
</feature>
<dbReference type="PANTHER" id="PTHR30543:SF21">
    <property type="entry name" value="NAD(P)H-DEPENDENT FMN REDUCTASE LOT6"/>
    <property type="match status" value="1"/>
</dbReference>
<evidence type="ECO:0000259" key="1">
    <source>
        <dbReference type="Pfam" id="PF03358"/>
    </source>
</evidence>
<dbReference type="Pfam" id="PF03358">
    <property type="entry name" value="FMN_red"/>
    <property type="match status" value="1"/>
</dbReference>
<keyword evidence="2" id="KW-0560">Oxidoreductase</keyword>
<dbReference type="PANTHER" id="PTHR30543">
    <property type="entry name" value="CHROMATE REDUCTASE"/>
    <property type="match status" value="1"/>
</dbReference>
<proteinExistence type="predicted"/>
<keyword evidence="3" id="KW-1185">Reference proteome</keyword>
<dbReference type="EC" id="1.-.-.-" evidence="2"/>
<reference evidence="2 3" key="1">
    <citation type="submission" date="2023-11" db="EMBL/GenBank/DDBJ databases">
        <authorList>
            <person name="Xu M."/>
            <person name="Jiang T."/>
        </authorList>
    </citation>
    <scope>NUCLEOTIDE SEQUENCE [LARGE SCALE GENOMIC DNA]</scope>
    <source>
        <strain evidence="2 3">SD</strain>
    </source>
</reference>
<dbReference type="SUPFAM" id="SSF52218">
    <property type="entry name" value="Flavoproteins"/>
    <property type="match status" value="1"/>
</dbReference>
<comment type="caution">
    <text evidence="2">The sequence shown here is derived from an EMBL/GenBank/DDBJ whole genome shotgun (WGS) entry which is preliminary data.</text>
</comment>
<dbReference type="InterPro" id="IPR005025">
    <property type="entry name" value="FMN_Rdtase-like_dom"/>
</dbReference>
<gene>
    <name evidence="2" type="ORF">SK069_07770</name>
</gene>
<dbReference type="EMBL" id="JAXAVX010000003">
    <property type="protein sequence ID" value="MDX8151483.1"/>
    <property type="molecule type" value="Genomic_DNA"/>
</dbReference>
<organism evidence="2 3">
    <name type="scientific">Patulibacter brassicae</name>
    <dbReference type="NCBI Taxonomy" id="1705717"/>
    <lineage>
        <taxon>Bacteria</taxon>
        <taxon>Bacillati</taxon>
        <taxon>Actinomycetota</taxon>
        <taxon>Thermoleophilia</taxon>
        <taxon>Solirubrobacterales</taxon>
        <taxon>Patulibacteraceae</taxon>
        <taxon>Patulibacter</taxon>
    </lineage>
</organism>
<sequence length="205" mass="21517">MTPDVGAIAPTDHDPLRLGVVVGSTRPGRRADAVLDWVRPRAASRPALDVAVVDLADHDLPQLDEPAPARHGAPIHAHTRRLAAAVAPLDALLFLVPEYNHSLPGVLKTALDLLSDEWADRAAGLVTYGADAGGARAGEHLRAILGELAVATVQQQVGLSFVEHAPGGVLAPTARHEAQLGVLLDQLERWGGALRVLRRPAGVLA</sequence>
<dbReference type="InterPro" id="IPR029039">
    <property type="entry name" value="Flavoprotein-like_sf"/>
</dbReference>
<protein>
    <submittedName>
        <fullName evidence="2">NAD(P)H-dependent oxidoreductase</fullName>
        <ecNumber evidence="2">1.-.-.-</ecNumber>
    </submittedName>
</protein>
<dbReference type="InterPro" id="IPR050712">
    <property type="entry name" value="NAD(P)H-dep_reductase"/>
</dbReference>
<evidence type="ECO:0000313" key="2">
    <source>
        <dbReference type="EMBL" id="MDX8151483.1"/>
    </source>
</evidence>
<dbReference type="GO" id="GO:0016491">
    <property type="term" value="F:oxidoreductase activity"/>
    <property type="evidence" value="ECO:0007669"/>
    <property type="project" value="UniProtKB-KW"/>
</dbReference>
<accession>A0ABU4VI68</accession>